<reference evidence="2" key="1">
    <citation type="submission" date="2025-08" db="UniProtKB">
        <authorList>
            <consortium name="Ensembl"/>
        </authorList>
    </citation>
    <scope>IDENTIFICATION</scope>
</reference>
<dbReference type="GO" id="GO:0030258">
    <property type="term" value="P:lipid modification"/>
    <property type="evidence" value="ECO:0007669"/>
    <property type="project" value="TreeGrafter"/>
</dbReference>
<dbReference type="GO" id="GO:0016020">
    <property type="term" value="C:membrane"/>
    <property type="evidence" value="ECO:0007669"/>
    <property type="project" value="TreeGrafter"/>
</dbReference>
<evidence type="ECO:0000313" key="3">
    <source>
        <dbReference type="Proteomes" id="UP000694551"/>
    </source>
</evidence>
<keyword evidence="1" id="KW-1133">Transmembrane helix</keyword>
<dbReference type="GO" id="GO:0016746">
    <property type="term" value="F:acyltransferase activity"/>
    <property type="evidence" value="ECO:0007669"/>
    <property type="project" value="TreeGrafter"/>
</dbReference>
<reference evidence="2" key="2">
    <citation type="submission" date="2025-09" db="UniProtKB">
        <authorList>
            <consortium name="Ensembl"/>
        </authorList>
    </citation>
    <scope>IDENTIFICATION</scope>
</reference>
<keyword evidence="1" id="KW-0472">Membrane</keyword>
<organism evidence="2 3">
    <name type="scientific">Strix occidentalis caurina</name>
    <name type="common">northern spotted owl</name>
    <dbReference type="NCBI Taxonomy" id="311401"/>
    <lineage>
        <taxon>Eukaryota</taxon>
        <taxon>Metazoa</taxon>
        <taxon>Chordata</taxon>
        <taxon>Craniata</taxon>
        <taxon>Vertebrata</taxon>
        <taxon>Euteleostomi</taxon>
        <taxon>Archelosauria</taxon>
        <taxon>Archosauria</taxon>
        <taxon>Dinosauria</taxon>
        <taxon>Saurischia</taxon>
        <taxon>Theropoda</taxon>
        <taxon>Coelurosauria</taxon>
        <taxon>Aves</taxon>
        <taxon>Neognathae</taxon>
        <taxon>Neoaves</taxon>
        <taxon>Telluraves</taxon>
        <taxon>Strigiformes</taxon>
        <taxon>Strigidae</taxon>
        <taxon>Strix</taxon>
    </lineage>
</organism>
<dbReference type="Proteomes" id="UP000694551">
    <property type="component" value="Unplaced"/>
</dbReference>
<sequence length="91" mass="10461">MHFCPPTLSVRNSCRHYFLSTVPLKIAYDVVTWVVTQLAVCYTVAPFVMLAVEPTIKFYKAPHLYFSVFLCPYVTFHILSLSFSKQLSLSH</sequence>
<proteinExistence type="predicted"/>
<feature type="transmembrane region" description="Helical" evidence="1">
    <location>
        <begin position="64"/>
        <end position="83"/>
    </location>
</feature>
<feature type="transmembrane region" description="Helical" evidence="1">
    <location>
        <begin position="30"/>
        <end position="52"/>
    </location>
</feature>
<protein>
    <submittedName>
        <fullName evidence="2">Uncharacterized protein</fullName>
    </submittedName>
</protein>
<keyword evidence="1" id="KW-0812">Transmembrane</keyword>
<evidence type="ECO:0000256" key="1">
    <source>
        <dbReference type="SAM" id="Phobius"/>
    </source>
</evidence>
<dbReference type="PANTHER" id="PTHR13906:SF6">
    <property type="entry name" value="LYSOPHOSPHOLIPID ACYLTRANSFERASE 1"/>
    <property type="match status" value="1"/>
</dbReference>
<dbReference type="AlphaFoldDB" id="A0A8D0EPT6"/>
<dbReference type="PANTHER" id="PTHR13906">
    <property type="entry name" value="PORCUPINE"/>
    <property type="match status" value="1"/>
</dbReference>
<keyword evidence="3" id="KW-1185">Reference proteome</keyword>
<name>A0A8D0EPT6_STROC</name>
<dbReference type="Ensembl" id="ENSSOCT00000004850.1">
    <property type="protein sequence ID" value="ENSSOCP00000004713.1"/>
    <property type="gene ID" value="ENSSOCG00000003650.1"/>
</dbReference>
<evidence type="ECO:0000313" key="2">
    <source>
        <dbReference type="Ensembl" id="ENSSOCP00000004713.1"/>
    </source>
</evidence>
<dbReference type="InterPro" id="IPR049941">
    <property type="entry name" value="LPLAT_7/PORCN-like"/>
</dbReference>
<accession>A0A8D0EPT6</accession>